<dbReference type="PATRIC" id="fig|452652.3.peg.3480"/>
<dbReference type="eggNOG" id="COG0582">
    <property type="taxonomic scope" value="Bacteria"/>
</dbReference>
<reference evidence="2 3" key="1">
    <citation type="journal article" date="2010" name="DNA Res.">
        <title>Genome sequence of Kitasatospora setae NBRC 14216T: an evolutionary snapshot of the family Streptomycetaceae.</title>
        <authorList>
            <person name="Ichikawa N."/>
            <person name="Oguchi A."/>
            <person name="Ikeda H."/>
            <person name="Ishikawa J."/>
            <person name="Kitani S."/>
            <person name="Watanabe Y."/>
            <person name="Nakamura S."/>
            <person name="Katano Y."/>
            <person name="Kishi E."/>
            <person name="Sasagawa M."/>
            <person name="Ankai A."/>
            <person name="Fukui S."/>
            <person name="Hashimoto Y."/>
            <person name="Kamata S."/>
            <person name="Otoguro M."/>
            <person name="Tanikawa S."/>
            <person name="Nihira T."/>
            <person name="Horinouchi S."/>
            <person name="Ohnishi Y."/>
            <person name="Hayakawa M."/>
            <person name="Kuzuyama T."/>
            <person name="Arisawa A."/>
            <person name="Nomoto F."/>
            <person name="Miura H."/>
            <person name="Takahashi Y."/>
            <person name="Fujita N."/>
        </authorList>
    </citation>
    <scope>NUCLEOTIDE SEQUENCE [LARGE SCALE GENOMIC DNA]</scope>
    <source>
        <strain evidence="3">ATCC 33774 / DSM 43861 / JCM 3304 / KCC A-0304 / NBRC 14216 / KM-6054</strain>
    </source>
</reference>
<protein>
    <recommendedName>
        <fullName evidence="4">Tyr recombinase domain-containing protein</fullName>
    </recommendedName>
</protein>
<dbReference type="EMBL" id="AP010968">
    <property type="protein sequence ID" value="BAJ29281.1"/>
    <property type="molecule type" value="Genomic_DNA"/>
</dbReference>
<gene>
    <name evidence="2" type="ordered locus">KSE_34740</name>
</gene>
<dbReference type="GO" id="GO:0006310">
    <property type="term" value="P:DNA recombination"/>
    <property type="evidence" value="ECO:0007669"/>
    <property type="project" value="UniProtKB-KW"/>
</dbReference>
<sequence>MTITALPTSPGPAARPCPFTGADVCEAARFTVPSGVPRSVFDDDIWHFTEVQGLSQQHPDYAKQLDFTGIRNPRWRLIAKEYFFARLAPWHERVRELAHAFRTPLGLETCYQRILDLTGWLNWLDEHRVPSLEAVTQQHCTAYYQWCSDIRDKEGAVVRPSSDSTRVHVVLAIVEPFYYNELFTADAYRPGFLPWDGRTAHSIAGKVVTKKNKTPALDQSVVQPMLAAALYVIQTLGPHLLALPPRALAKDVEPGPSPTDWRERIEDVIRGHIEGRVALEALPSFRIDIRLARKTWSADDPLLAVNLNAIAQEAGIRTFRPHWVTQFRPLIEHALGQVGTQAGWGLDAVLVPRADGAGEVPWTLPLTRAQDLDFLIEKVRTACLLVIAAVTGMRSSELMELPVDCALPLIPTGPGRLRYRLASRLIKGQPRGGKREEWVTVQEPHDAAILSAALLGQNHGQTHLYGRVGFNSRYKSFRDWVNGPEGQRLGLAPIPETLVNLRRLRRTLAVELAHRPGGLLAAKIHLKHVSVATTEGYAALPGGAQGKFLAEMGEEEQQRNNDLTLEVFRDFQQGQMPAGPGARSLVEFFTHVDGQLEELAGGAPNTKGGDQEVINLLSRRAATLHLATANYCWFVDPAKALCLKLAGNPGATKPMAGMCDSSRCPQATHHLCHRPVWASSAETKTVFIGSIGRGQKAEKTRLQGELERDLRVLAEIDAATGSAA</sequence>
<dbReference type="SUPFAM" id="SSF56349">
    <property type="entry name" value="DNA breaking-rejoining enzymes"/>
    <property type="match status" value="1"/>
</dbReference>
<dbReference type="InterPro" id="IPR011010">
    <property type="entry name" value="DNA_brk_join_enz"/>
</dbReference>
<dbReference type="GO" id="GO:0015074">
    <property type="term" value="P:DNA integration"/>
    <property type="evidence" value="ECO:0007669"/>
    <property type="project" value="InterPro"/>
</dbReference>
<evidence type="ECO:0008006" key="4">
    <source>
        <dbReference type="Google" id="ProtNLM"/>
    </source>
</evidence>
<dbReference type="Gene3D" id="1.10.443.10">
    <property type="entry name" value="Intergrase catalytic core"/>
    <property type="match status" value="1"/>
</dbReference>
<keyword evidence="1" id="KW-0233">DNA recombination</keyword>
<dbReference type="InterPro" id="IPR013762">
    <property type="entry name" value="Integrase-like_cat_sf"/>
</dbReference>
<dbReference type="AlphaFoldDB" id="E4NDK0"/>
<evidence type="ECO:0000313" key="2">
    <source>
        <dbReference type="EMBL" id="BAJ29281.1"/>
    </source>
</evidence>
<evidence type="ECO:0000256" key="1">
    <source>
        <dbReference type="ARBA" id="ARBA00023172"/>
    </source>
</evidence>
<dbReference type="HOGENOM" id="CLU_382095_0_0_11"/>
<dbReference type="KEGG" id="ksk:KSE_34740"/>
<organism evidence="2 3">
    <name type="scientific">Kitasatospora setae (strain ATCC 33774 / DSM 43861 / JCM 3304 / KCC A-0304 / NBRC 14216 / KM-6054)</name>
    <name type="common">Streptomyces setae</name>
    <dbReference type="NCBI Taxonomy" id="452652"/>
    <lineage>
        <taxon>Bacteria</taxon>
        <taxon>Bacillati</taxon>
        <taxon>Actinomycetota</taxon>
        <taxon>Actinomycetes</taxon>
        <taxon>Kitasatosporales</taxon>
        <taxon>Streptomycetaceae</taxon>
        <taxon>Kitasatospora</taxon>
    </lineage>
</organism>
<dbReference type="STRING" id="452652.KSE_34740"/>
<keyword evidence="3" id="KW-1185">Reference proteome</keyword>
<dbReference type="Proteomes" id="UP000007076">
    <property type="component" value="Chromosome"/>
</dbReference>
<evidence type="ECO:0000313" key="3">
    <source>
        <dbReference type="Proteomes" id="UP000007076"/>
    </source>
</evidence>
<proteinExistence type="predicted"/>
<dbReference type="GO" id="GO:0003677">
    <property type="term" value="F:DNA binding"/>
    <property type="evidence" value="ECO:0007669"/>
    <property type="project" value="InterPro"/>
</dbReference>
<accession>E4NDK0</accession>
<name>E4NDK0_KITSK</name>